<dbReference type="EMBL" id="CAJRAU010000004">
    <property type="protein sequence ID" value="CAG5070863.1"/>
    <property type="molecule type" value="Genomic_DNA"/>
</dbReference>
<evidence type="ECO:0000313" key="2">
    <source>
        <dbReference type="EMBL" id="CAG5070863.1"/>
    </source>
</evidence>
<evidence type="ECO:0000259" key="1">
    <source>
        <dbReference type="Pfam" id="PF09413"/>
    </source>
</evidence>
<evidence type="ECO:0000313" key="3">
    <source>
        <dbReference type="Proteomes" id="UP000679725"/>
    </source>
</evidence>
<feature type="domain" description="DUF2007" evidence="1">
    <location>
        <begin position="7"/>
        <end position="67"/>
    </location>
</feature>
<accession>A0ABM8USR4</accession>
<dbReference type="Pfam" id="PF09413">
    <property type="entry name" value="DUF2007"/>
    <property type="match status" value="1"/>
</dbReference>
<organism evidence="2 3">
    <name type="scientific">Dyadobacter linearis</name>
    <dbReference type="NCBI Taxonomy" id="2823330"/>
    <lineage>
        <taxon>Bacteria</taxon>
        <taxon>Pseudomonadati</taxon>
        <taxon>Bacteroidota</taxon>
        <taxon>Cytophagia</taxon>
        <taxon>Cytophagales</taxon>
        <taxon>Spirosomataceae</taxon>
        <taxon>Dyadobacter</taxon>
    </lineage>
</organism>
<dbReference type="InterPro" id="IPR018551">
    <property type="entry name" value="DUF2007"/>
</dbReference>
<gene>
    <name evidence="2" type="ORF">DYBT9623_03278</name>
</gene>
<name>A0ABM8USR4_9BACT</name>
<reference evidence="2 3" key="1">
    <citation type="submission" date="2021-04" db="EMBL/GenBank/DDBJ databases">
        <authorList>
            <person name="Rodrigo-Torres L."/>
            <person name="Arahal R. D."/>
            <person name="Lucena T."/>
        </authorList>
    </citation>
    <scope>NUCLEOTIDE SEQUENCE [LARGE SCALE GENOMIC DNA]</scope>
    <source>
        <strain evidence="2 3">CECT 9623</strain>
    </source>
</reference>
<keyword evidence="3" id="KW-1185">Reference proteome</keyword>
<proteinExistence type="predicted"/>
<comment type="caution">
    <text evidence="2">The sequence shown here is derived from an EMBL/GenBank/DDBJ whole genome shotgun (WGS) entry which is preliminary data.</text>
</comment>
<sequence length="75" mass="8556">MNMEENWVKAYQSDQMIRAEIAREILEQNGIPAVIVNKKDSSYLIFGMCEVHVPVSDLPTAQTILMNEDSIKQTE</sequence>
<dbReference type="Proteomes" id="UP000679725">
    <property type="component" value="Unassembled WGS sequence"/>
</dbReference>
<protein>
    <recommendedName>
        <fullName evidence="1">DUF2007 domain-containing protein</fullName>
    </recommendedName>
</protein>